<dbReference type="OrthoDB" id="5362512at2759"/>
<dbReference type="PANTHER" id="PTHR33112:SF10">
    <property type="entry name" value="TOL"/>
    <property type="match status" value="1"/>
</dbReference>
<name>A0A8H4J8N4_9PEZI</name>
<dbReference type="PANTHER" id="PTHR33112">
    <property type="entry name" value="DOMAIN PROTEIN, PUTATIVE-RELATED"/>
    <property type="match status" value="1"/>
</dbReference>
<dbReference type="Pfam" id="PF06985">
    <property type="entry name" value="HET"/>
    <property type="match status" value="1"/>
</dbReference>
<dbReference type="Proteomes" id="UP000572817">
    <property type="component" value="Unassembled WGS sequence"/>
</dbReference>
<proteinExistence type="predicted"/>
<dbReference type="AlphaFoldDB" id="A0A8H4J8N4"/>
<feature type="domain" description="Heterokaryon incompatibility" evidence="1">
    <location>
        <begin position="200"/>
        <end position="374"/>
    </location>
</feature>
<gene>
    <name evidence="2" type="ORF">GTA08_BOTSDO00471</name>
</gene>
<evidence type="ECO:0000313" key="2">
    <source>
        <dbReference type="EMBL" id="KAF4313008.1"/>
    </source>
</evidence>
<organism evidence="2 3">
    <name type="scientific">Botryosphaeria dothidea</name>
    <dbReference type="NCBI Taxonomy" id="55169"/>
    <lineage>
        <taxon>Eukaryota</taxon>
        <taxon>Fungi</taxon>
        <taxon>Dikarya</taxon>
        <taxon>Ascomycota</taxon>
        <taxon>Pezizomycotina</taxon>
        <taxon>Dothideomycetes</taxon>
        <taxon>Dothideomycetes incertae sedis</taxon>
        <taxon>Botryosphaeriales</taxon>
        <taxon>Botryosphaeriaceae</taxon>
        <taxon>Botryosphaeria</taxon>
    </lineage>
</organism>
<keyword evidence="3" id="KW-1185">Reference proteome</keyword>
<sequence>MLCETCIQMLGGGVEELEAGTYSFVSPYHSRTDTLRNSREAGCSICAPLAETLRQDLDLFQDQELPTVPALEPVWKYGSAVHRLDFVRSNRDVRTFILWPANDDEPWAHQPTHHNGQTNKIFEMAQKWLSRCQCAKFWDANGPKWYPRRLLDIQNVKRNISAQNEESNFPSAENEGLNESTVRLVESQLCDLETQQNDRYVTLSHCWGKPENVKNHLKLTVDNEEKLSTNGIQLGAFPETFRDAILFASRLEKVGYIWIDSLCIKQRNASIDDGKDAQRDWLEQSRVMDRIYGKSFLNIAATSAEDGNGGLYLNHRPKHTWDDLVYLNLERCIHDHVPGEECTTCAKRWKLIDVSFWRDLDNAPLNRRGWVVQERCLASRVLHFCVGHVVWECCEFNGVEGHPAEIPIFDTKNEQIQERSGLKSSNPEIARQRLMTLANQGHKGPADLYLYEFWKNIVDTYSRTQLSFSNDKLIALSGTARWFSTHTKSKYVAGMWEQYLECQLLWRVEPVYKNGAFLRNVISRRRHDRAPSFSWTSIDAPQGIVYGEAANYVAGKGAALLFKVVDWCVELSDPANEFGLIQNGCGYVQLEVHYLKRIKLQELEPSYRVLYGWLLDDDPFLEFHPNVFLDAPKIDKGIFSEEAEIYCVPAAWEGRIDRHAQHLVCFLLKLTGAQEEHLTFRRIGLTKLSDFLEHLTQEFLLKERMTQRILIM</sequence>
<comment type="caution">
    <text evidence="2">The sequence shown here is derived from an EMBL/GenBank/DDBJ whole genome shotgun (WGS) entry which is preliminary data.</text>
</comment>
<dbReference type="EMBL" id="WWBZ02000001">
    <property type="protein sequence ID" value="KAF4313008.1"/>
    <property type="molecule type" value="Genomic_DNA"/>
</dbReference>
<evidence type="ECO:0000313" key="3">
    <source>
        <dbReference type="Proteomes" id="UP000572817"/>
    </source>
</evidence>
<protein>
    <recommendedName>
        <fullName evidence="1">Heterokaryon incompatibility domain-containing protein</fullName>
    </recommendedName>
</protein>
<evidence type="ECO:0000259" key="1">
    <source>
        <dbReference type="Pfam" id="PF06985"/>
    </source>
</evidence>
<reference evidence="2" key="1">
    <citation type="submission" date="2020-04" db="EMBL/GenBank/DDBJ databases">
        <title>Genome Assembly and Annotation of Botryosphaeria dothidea sdau 11-99, a Latent Pathogen of Apple Fruit Ring Rot in China.</title>
        <authorList>
            <person name="Yu C."/>
            <person name="Diao Y."/>
            <person name="Lu Q."/>
            <person name="Zhao J."/>
            <person name="Cui S."/>
            <person name="Peng C."/>
            <person name="He B."/>
            <person name="Liu H."/>
        </authorList>
    </citation>
    <scope>NUCLEOTIDE SEQUENCE [LARGE SCALE GENOMIC DNA]</scope>
    <source>
        <strain evidence="2">Sdau11-99</strain>
    </source>
</reference>
<dbReference type="InterPro" id="IPR010730">
    <property type="entry name" value="HET"/>
</dbReference>
<accession>A0A8H4J8N4</accession>